<keyword evidence="3" id="KW-0804">Transcription</keyword>
<evidence type="ECO:0000256" key="1">
    <source>
        <dbReference type="ARBA" id="ARBA00023015"/>
    </source>
</evidence>
<dbReference type="PANTHER" id="PTHR44846:SF17">
    <property type="entry name" value="GNTR-FAMILY TRANSCRIPTIONAL REGULATOR"/>
    <property type="match status" value="1"/>
</dbReference>
<sequence>MRLGIGYKELAAALRRAIEAGEYPPETTLPKQRELAESYDVNVGTVRKAVADLEAEGLVTPIRRRGTVVRSQPPMKRLGAERYAKSKWKFGNLVAFGADREASGHEWKPSDQTNTVKKVEADAETAEALTIETGAPVYERSRLVKEKDKPTHTLTSYYRPEDVEGTPLVDASAGPAGRGGGFTVLTLQGLEPDHITETVHARMPTPEEVTELELPAGEPVMILKRSTYTEAGRPVEFARGVHAASRFAWSYTFTIPD</sequence>
<gene>
    <name evidence="5" type="ORF">SAMN04487819_1264</name>
</gene>
<dbReference type="Proteomes" id="UP000198716">
    <property type="component" value="Unassembled WGS sequence"/>
</dbReference>
<dbReference type="SUPFAM" id="SSF64288">
    <property type="entry name" value="Chorismate lyase-like"/>
    <property type="match status" value="1"/>
</dbReference>
<feature type="domain" description="HTH gntR-type" evidence="4">
    <location>
        <begin position="4"/>
        <end position="72"/>
    </location>
</feature>
<dbReference type="SMART" id="SM00866">
    <property type="entry name" value="UTRA"/>
    <property type="match status" value="1"/>
</dbReference>
<evidence type="ECO:0000256" key="2">
    <source>
        <dbReference type="ARBA" id="ARBA00023125"/>
    </source>
</evidence>
<dbReference type="InterPro" id="IPR036388">
    <property type="entry name" value="WH-like_DNA-bd_sf"/>
</dbReference>
<dbReference type="AlphaFoldDB" id="A0A1I2CLT5"/>
<dbReference type="Pfam" id="PF00392">
    <property type="entry name" value="GntR"/>
    <property type="match status" value="1"/>
</dbReference>
<dbReference type="Gene3D" id="3.40.1410.10">
    <property type="entry name" value="Chorismate lyase-like"/>
    <property type="match status" value="1"/>
</dbReference>
<keyword evidence="1" id="KW-0805">Transcription regulation</keyword>
<dbReference type="CDD" id="cd07377">
    <property type="entry name" value="WHTH_GntR"/>
    <property type="match status" value="1"/>
</dbReference>
<evidence type="ECO:0000256" key="3">
    <source>
        <dbReference type="ARBA" id="ARBA00023163"/>
    </source>
</evidence>
<dbReference type="InterPro" id="IPR011663">
    <property type="entry name" value="UTRA"/>
</dbReference>
<proteinExistence type="predicted"/>
<dbReference type="InterPro" id="IPR000524">
    <property type="entry name" value="Tscrpt_reg_HTH_GntR"/>
</dbReference>
<dbReference type="InterPro" id="IPR050679">
    <property type="entry name" value="Bact_HTH_transcr_reg"/>
</dbReference>
<dbReference type="Gene3D" id="1.10.10.10">
    <property type="entry name" value="Winged helix-like DNA-binding domain superfamily/Winged helix DNA-binding domain"/>
    <property type="match status" value="1"/>
</dbReference>
<dbReference type="Pfam" id="PF07702">
    <property type="entry name" value="UTRA"/>
    <property type="match status" value="1"/>
</dbReference>
<dbReference type="GO" id="GO:0003700">
    <property type="term" value="F:DNA-binding transcription factor activity"/>
    <property type="evidence" value="ECO:0007669"/>
    <property type="project" value="InterPro"/>
</dbReference>
<dbReference type="InterPro" id="IPR028978">
    <property type="entry name" value="Chorismate_lyase_/UTRA_dom_sf"/>
</dbReference>
<keyword evidence="2" id="KW-0238">DNA-binding</keyword>
<dbReference type="SUPFAM" id="SSF46785">
    <property type="entry name" value="Winged helix' DNA-binding domain"/>
    <property type="match status" value="1"/>
</dbReference>
<dbReference type="InterPro" id="IPR036390">
    <property type="entry name" value="WH_DNA-bd_sf"/>
</dbReference>
<dbReference type="PANTHER" id="PTHR44846">
    <property type="entry name" value="MANNOSYL-D-GLYCERATE TRANSPORT/METABOLISM SYSTEM REPRESSOR MNGR-RELATED"/>
    <property type="match status" value="1"/>
</dbReference>
<evidence type="ECO:0000259" key="4">
    <source>
        <dbReference type="PROSITE" id="PS50949"/>
    </source>
</evidence>
<organism evidence="5 6">
    <name type="scientific">Actinopolyspora alba</name>
    <dbReference type="NCBI Taxonomy" id="673379"/>
    <lineage>
        <taxon>Bacteria</taxon>
        <taxon>Bacillati</taxon>
        <taxon>Actinomycetota</taxon>
        <taxon>Actinomycetes</taxon>
        <taxon>Actinopolysporales</taxon>
        <taxon>Actinopolysporaceae</taxon>
        <taxon>Actinopolyspora</taxon>
        <taxon>Actinopolyspora alba group</taxon>
    </lineage>
</organism>
<reference evidence="6" key="1">
    <citation type="submission" date="2016-10" db="EMBL/GenBank/DDBJ databases">
        <authorList>
            <person name="Varghese N."/>
            <person name="Submissions S."/>
        </authorList>
    </citation>
    <scope>NUCLEOTIDE SEQUENCE [LARGE SCALE GENOMIC DNA]</scope>
    <source>
        <strain evidence="6">DSM 45004</strain>
    </source>
</reference>
<evidence type="ECO:0000313" key="6">
    <source>
        <dbReference type="Proteomes" id="UP000198716"/>
    </source>
</evidence>
<dbReference type="PROSITE" id="PS50949">
    <property type="entry name" value="HTH_GNTR"/>
    <property type="match status" value="1"/>
</dbReference>
<name>A0A1I2CLT5_9ACTN</name>
<evidence type="ECO:0000313" key="5">
    <source>
        <dbReference type="EMBL" id="SFE69095.1"/>
    </source>
</evidence>
<protein>
    <submittedName>
        <fullName evidence="5">GntR family transcriptional regulator</fullName>
    </submittedName>
</protein>
<keyword evidence="6" id="KW-1185">Reference proteome</keyword>
<dbReference type="EMBL" id="FOMZ01000026">
    <property type="protein sequence ID" value="SFE69095.1"/>
    <property type="molecule type" value="Genomic_DNA"/>
</dbReference>
<dbReference type="SMART" id="SM00345">
    <property type="entry name" value="HTH_GNTR"/>
    <property type="match status" value="1"/>
</dbReference>
<dbReference type="GO" id="GO:0003677">
    <property type="term" value="F:DNA binding"/>
    <property type="evidence" value="ECO:0007669"/>
    <property type="project" value="UniProtKB-KW"/>
</dbReference>
<accession>A0A1I2CLT5</accession>
<dbReference type="GO" id="GO:0045892">
    <property type="term" value="P:negative regulation of DNA-templated transcription"/>
    <property type="evidence" value="ECO:0007669"/>
    <property type="project" value="TreeGrafter"/>
</dbReference>
<dbReference type="PRINTS" id="PR00035">
    <property type="entry name" value="HTHGNTR"/>
</dbReference>